<feature type="region of interest" description="Disordered" evidence="1">
    <location>
        <begin position="73"/>
        <end position="194"/>
    </location>
</feature>
<feature type="region of interest" description="Disordered" evidence="1">
    <location>
        <begin position="753"/>
        <end position="789"/>
    </location>
</feature>
<feature type="compositionally biased region" description="Polar residues" evidence="1">
    <location>
        <begin position="590"/>
        <end position="602"/>
    </location>
</feature>
<feature type="compositionally biased region" description="Polar residues" evidence="1">
    <location>
        <begin position="335"/>
        <end position="346"/>
    </location>
</feature>
<dbReference type="OrthoDB" id="5396252at2759"/>
<feature type="compositionally biased region" description="Basic residues" evidence="1">
    <location>
        <begin position="898"/>
        <end position="908"/>
    </location>
</feature>
<dbReference type="Proteomes" id="UP000469559">
    <property type="component" value="Unassembled WGS sequence"/>
</dbReference>
<feature type="compositionally biased region" description="Acidic residues" evidence="1">
    <location>
        <begin position="482"/>
        <end position="499"/>
    </location>
</feature>
<feature type="region of interest" description="Disordered" evidence="1">
    <location>
        <begin position="382"/>
        <end position="416"/>
    </location>
</feature>
<feature type="compositionally biased region" description="Basic and acidic residues" evidence="1">
    <location>
        <begin position="111"/>
        <end position="124"/>
    </location>
</feature>
<feature type="compositionally biased region" description="Polar residues" evidence="1">
    <location>
        <begin position="279"/>
        <end position="297"/>
    </location>
</feature>
<feature type="region of interest" description="Disordered" evidence="1">
    <location>
        <begin position="465"/>
        <end position="516"/>
    </location>
</feature>
<feature type="region of interest" description="Disordered" evidence="1">
    <location>
        <begin position="823"/>
        <end position="925"/>
    </location>
</feature>
<evidence type="ECO:0000313" key="3">
    <source>
        <dbReference type="Proteomes" id="UP000469559"/>
    </source>
</evidence>
<name>A0A8T9B3X0_9HELO</name>
<feature type="compositionally biased region" description="Polar residues" evidence="1">
    <location>
        <begin position="97"/>
        <end position="110"/>
    </location>
</feature>
<feature type="compositionally biased region" description="Polar residues" evidence="1">
    <location>
        <begin position="231"/>
        <end position="260"/>
    </location>
</feature>
<feature type="compositionally biased region" description="Polar residues" evidence="1">
    <location>
        <begin position="393"/>
        <end position="407"/>
    </location>
</feature>
<feature type="compositionally biased region" description="Polar residues" evidence="1">
    <location>
        <begin position="180"/>
        <end position="189"/>
    </location>
</feature>
<dbReference type="PANTHER" id="PTHR42068:SF1">
    <property type="entry name" value="YALI0B18964P"/>
    <property type="match status" value="1"/>
</dbReference>
<organism evidence="2 3">
    <name type="scientific">Lachnellula arida</name>
    <dbReference type="NCBI Taxonomy" id="1316785"/>
    <lineage>
        <taxon>Eukaryota</taxon>
        <taxon>Fungi</taxon>
        <taxon>Dikarya</taxon>
        <taxon>Ascomycota</taxon>
        <taxon>Pezizomycotina</taxon>
        <taxon>Leotiomycetes</taxon>
        <taxon>Helotiales</taxon>
        <taxon>Lachnaceae</taxon>
        <taxon>Lachnellula</taxon>
    </lineage>
</organism>
<keyword evidence="3" id="KW-1185">Reference proteome</keyword>
<proteinExistence type="predicted"/>
<feature type="compositionally biased region" description="Polar residues" evidence="1">
    <location>
        <begin position="150"/>
        <end position="159"/>
    </location>
</feature>
<feature type="compositionally biased region" description="Basic and acidic residues" evidence="1">
    <location>
        <begin position="465"/>
        <end position="474"/>
    </location>
</feature>
<evidence type="ECO:0000313" key="2">
    <source>
        <dbReference type="EMBL" id="TVY14638.1"/>
    </source>
</evidence>
<evidence type="ECO:0000256" key="1">
    <source>
        <dbReference type="SAM" id="MobiDB-lite"/>
    </source>
</evidence>
<accession>A0A8T9B3X0</accession>
<dbReference type="PANTHER" id="PTHR42068">
    <property type="entry name" value="YALI0B18964P"/>
    <property type="match status" value="1"/>
</dbReference>
<feature type="region of interest" description="Disordered" evidence="1">
    <location>
        <begin position="216"/>
        <end position="346"/>
    </location>
</feature>
<comment type="caution">
    <text evidence="2">The sequence shown here is derived from an EMBL/GenBank/DDBJ whole genome shotgun (WGS) entry which is preliminary data.</text>
</comment>
<dbReference type="EMBL" id="QGMF01000646">
    <property type="protein sequence ID" value="TVY14638.1"/>
    <property type="molecule type" value="Genomic_DNA"/>
</dbReference>
<feature type="compositionally biased region" description="Acidic residues" evidence="1">
    <location>
        <begin position="560"/>
        <end position="569"/>
    </location>
</feature>
<protein>
    <submittedName>
        <fullName evidence="2">Uncharacterized protein</fullName>
    </submittedName>
</protein>
<dbReference type="AlphaFoldDB" id="A0A8T9B3X0"/>
<gene>
    <name evidence="2" type="ORF">LARI1_G007865</name>
</gene>
<feature type="region of interest" description="Disordered" evidence="1">
    <location>
        <begin position="528"/>
        <end position="607"/>
    </location>
</feature>
<sequence length="925" mass="100091">MPRFPKAFGRRKSNANVLEDVPDVSVGEGSFKVFDRTDAASKSFDGGVKFAKVINGHTARPKTAHLEDDNMFMNINNNRGSGASNTNTASTTDNSSRLSAASTAPSSTDVSGREEWRSPHDKPFSDIPVPPIPKSSSTFSLKNAGRTLSWGRTKQTSPSPAKEETSQIVEEPAVRDRSMTESSYASTATPPKLEKDLGLSLGGDFSDMFSGIGKRKSAVMESKDTRARSHSPVSTITQPDAQSPANTHQEISRASAQPRYTQPPALNIDKARQIEPSPYSWSSEHSNDALMSNTSSPLFAPRQQERAPPVPQHDTGYNKAQRPGALADGGLRRTSGLSGKRQSTVDSVEALDEDALLLRESVNASRRLNPDHHPQVRNSWALPAASSPPIEDTTASSWTTGSVQTTPKARKPVPMLNERDDDLFDNHLAASANIAQRFQEEALHAPPARNAAPQNKVMTPAQFERYKQDQERLRSIGGQSRDEEDEDEDETYDDVEDEVEKNRQLAKQRRKQEAHMAVYRQQMMKVTGETSSGPPAANRPSVFATQSSPNLGVSGKSSSDENEEEDEEVPLAILQAHGFPNKSKPPRMGSNPNLRASAQSAAGNPADSRLPVFARHLPQDPYFGASVVNPMNRESFGFGGGGPGSVAGSVSGAPSRGLQPGGLVGVIATEERSRAMRRGSPNPQGDYGPPSNGFNGMGGMGMPPNGMMPGHMGPMGPGNPMMMTPGDQAQMQMSQQMQQFMQMQMQFMQMMTAGQGQGQGPPQQNGHMPQPSMGAMPQPNSPHLRPTSSHQRAMTTLDPNAAPWMQNGHSSLYAPSMNGQGGYAPSIAPSERSNIGLPGRYRPVTHAPAADNKSRASTMTGALEGWEKKNSTATVKAVKKSGNEEEDDEEGWEEMKKKRENKKSKWRTKKGESTNGLKEMLGYTQ</sequence>
<feature type="compositionally biased region" description="Low complexity" evidence="1">
    <location>
        <begin position="80"/>
        <end position="96"/>
    </location>
</feature>
<reference evidence="2 3" key="1">
    <citation type="submission" date="2018-05" db="EMBL/GenBank/DDBJ databases">
        <title>Whole genome sequencing for identification of molecular markers to develop diagnostic detection tools for the regulated plant pathogen Lachnellula willkommii.</title>
        <authorList>
            <person name="Giroux E."/>
            <person name="Bilodeau G."/>
        </authorList>
    </citation>
    <scope>NUCLEOTIDE SEQUENCE [LARGE SCALE GENOMIC DNA]</scope>
    <source>
        <strain evidence="2 3">CBS 203.66</strain>
    </source>
</reference>
<feature type="compositionally biased region" description="Low complexity" evidence="1">
    <location>
        <begin position="753"/>
        <end position="771"/>
    </location>
</feature>